<evidence type="ECO:0000256" key="1">
    <source>
        <dbReference type="SAM" id="Phobius"/>
    </source>
</evidence>
<organism evidence="2 3">
    <name type="scientific">Terrimonas rubra</name>
    <dbReference type="NCBI Taxonomy" id="1035890"/>
    <lineage>
        <taxon>Bacteria</taxon>
        <taxon>Pseudomonadati</taxon>
        <taxon>Bacteroidota</taxon>
        <taxon>Chitinophagia</taxon>
        <taxon>Chitinophagales</taxon>
        <taxon>Chitinophagaceae</taxon>
        <taxon>Terrimonas</taxon>
    </lineage>
</organism>
<dbReference type="PANTHER" id="PTHR38477">
    <property type="entry name" value="HYPOTHETICAL EXPORTED PROTEIN"/>
    <property type="match status" value="1"/>
</dbReference>
<dbReference type="PANTHER" id="PTHR38477:SF1">
    <property type="entry name" value="MUREIN L,D-TRANSPEPTIDASE CATALYTIC DOMAIN FAMILY PROTEIN"/>
    <property type="match status" value="1"/>
</dbReference>
<name>A0ABW6A1J1_9BACT</name>
<keyword evidence="1" id="KW-0812">Transmembrane</keyword>
<feature type="transmembrane region" description="Helical" evidence="1">
    <location>
        <begin position="6"/>
        <end position="24"/>
    </location>
</feature>
<comment type="caution">
    <text evidence="2">The sequence shown here is derived from an EMBL/GenBank/DDBJ whole genome shotgun (WGS) entry which is preliminary data.</text>
</comment>
<keyword evidence="1" id="KW-0472">Membrane</keyword>
<keyword evidence="1" id="KW-1133">Transmembrane helix</keyword>
<keyword evidence="3" id="KW-1185">Reference proteome</keyword>
<proteinExistence type="predicted"/>
<dbReference type="Proteomes" id="UP001597511">
    <property type="component" value="Unassembled WGS sequence"/>
</dbReference>
<dbReference type="RefSeq" id="WP_386093519.1">
    <property type="nucleotide sequence ID" value="NZ_JBHUOZ010000001.1"/>
</dbReference>
<sequence length="216" mass="24052">MKKIFYFSAFTVLITLSAFIFLSYTQPGKRIKALYLPKAAISQVKATPVMDDKLLQKIADAKTFTANKAYNTTTAFLIDMSLPSGNNRFMVIDLQKDSLLKSAPVTHGRCNENWLEGRKYGNTVGCGCTSLGKYKIGNSYQGRFGLAYKLHGLEQTNNKAFERFVVLHAHECVPDKAVAEDICQSDGCPTVSPGFLQYLKTVINGSKQPVLLWIYE</sequence>
<dbReference type="InterPro" id="IPR032676">
    <property type="entry name" value="YkuD_2"/>
</dbReference>
<gene>
    <name evidence="2" type="ORF">ACFS6H_00005</name>
</gene>
<protein>
    <submittedName>
        <fullName evidence="2">Murein L,D-transpeptidase catalytic domain-containing protein</fullName>
    </submittedName>
</protein>
<reference evidence="3" key="1">
    <citation type="journal article" date="2019" name="Int. J. Syst. Evol. Microbiol.">
        <title>The Global Catalogue of Microorganisms (GCM) 10K type strain sequencing project: providing services to taxonomists for standard genome sequencing and annotation.</title>
        <authorList>
            <consortium name="The Broad Institute Genomics Platform"/>
            <consortium name="The Broad Institute Genome Sequencing Center for Infectious Disease"/>
            <person name="Wu L."/>
            <person name="Ma J."/>
        </authorList>
    </citation>
    <scope>NUCLEOTIDE SEQUENCE [LARGE SCALE GENOMIC DNA]</scope>
    <source>
        <strain evidence="3">KCTC 23299</strain>
    </source>
</reference>
<dbReference type="EMBL" id="JBHUOZ010000001">
    <property type="protein sequence ID" value="MFD2918066.1"/>
    <property type="molecule type" value="Genomic_DNA"/>
</dbReference>
<evidence type="ECO:0000313" key="2">
    <source>
        <dbReference type="EMBL" id="MFD2918066.1"/>
    </source>
</evidence>
<evidence type="ECO:0000313" key="3">
    <source>
        <dbReference type="Proteomes" id="UP001597511"/>
    </source>
</evidence>
<accession>A0ABW6A1J1</accession>
<dbReference type="Pfam" id="PF13645">
    <property type="entry name" value="YkuD_2"/>
    <property type="match status" value="1"/>
</dbReference>